<organism evidence="2 3">
    <name type="scientific">Sedimentibacter hydroxybenzoicus DSM 7310</name>
    <dbReference type="NCBI Taxonomy" id="1123245"/>
    <lineage>
        <taxon>Bacteria</taxon>
        <taxon>Bacillati</taxon>
        <taxon>Bacillota</taxon>
        <taxon>Tissierellia</taxon>
        <taxon>Sedimentibacter</taxon>
    </lineage>
</organism>
<sequence>MIRSFKLSEGKGKCTIEAIIVNCGNDLSVTIGGGEKYHIGAVAVSVPRHEYKDGKKRTASTSVICVQGHREDELTYKAAKMLATALDCTVTVSMGAHIDNIAQDEFHEMINNINILLDRIIENAK</sequence>
<protein>
    <recommendedName>
        <fullName evidence="1">Prenylated flavin chaperone LpdD-like domain-containing protein</fullName>
    </recommendedName>
</protein>
<keyword evidence="3" id="KW-1185">Reference proteome</keyword>
<evidence type="ECO:0000313" key="2">
    <source>
        <dbReference type="EMBL" id="NYB75842.1"/>
    </source>
</evidence>
<reference evidence="2" key="1">
    <citation type="submission" date="2020-07" db="EMBL/GenBank/DDBJ databases">
        <title>Genomic analysis of a strain of Sedimentibacter Hydroxybenzoicus DSM7310.</title>
        <authorList>
            <person name="Ma S."/>
        </authorList>
    </citation>
    <scope>NUCLEOTIDE SEQUENCE</scope>
    <source>
        <strain evidence="2">DSM 7310</strain>
    </source>
</reference>
<name>A0A974BN63_SEDHY</name>
<dbReference type="EMBL" id="JACBNQ010000030">
    <property type="protein sequence ID" value="NYB75842.1"/>
    <property type="molecule type" value="Genomic_DNA"/>
</dbReference>
<dbReference type="AlphaFoldDB" id="A0A974BN63"/>
<dbReference type="Pfam" id="PF21758">
    <property type="entry name" value="PAC_bac"/>
    <property type="match status" value="1"/>
</dbReference>
<proteinExistence type="predicted"/>
<evidence type="ECO:0000313" key="3">
    <source>
        <dbReference type="Proteomes" id="UP000611629"/>
    </source>
</evidence>
<gene>
    <name evidence="2" type="ORF">HZF24_16965</name>
</gene>
<comment type="caution">
    <text evidence="2">The sequence shown here is derived from an EMBL/GenBank/DDBJ whole genome shotgun (WGS) entry which is preliminary data.</text>
</comment>
<evidence type="ECO:0000259" key="1">
    <source>
        <dbReference type="Pfam" id="PF21758"/>
    </source>
</evidence>
<accession>A0A974BN63</accession>
<feature type="domain" description="Prenylated flavin chaperone LpdD-like" evidence="1">
    <location>
        <begin position="11"/>
        <end position="124"/>
    </location>
</feature>
<dbReference type="Proteomes" id="UP000611629">
    <property type="component" value="Unassembled WGS sequence"/>
</dbReference>
<dbReference type="InterPro" id="IPR048844">
    <property type="entry name" value="LpdD_chaperone-like"/>
</dbReference>
<dbReference type="RefSeq" id="WP_179239561.1">
    <property type="nucleotide sequence ID" value="NZ_JACBNQ010000030.1"/>
</dbReference>